<feature type="domain" description="Thioredoxin" evidence="1">
    <location>
        <begin position="1"/>
        <end position="126"/>
    </location>
</feature>
<evidence type="ECO:0000313" key="3">
    <source>
        <dbReference type="Proteomes" id="UP001497480"/>
    </source>
</evidence>
<dbReference type="Proteomes" id="UP001497480">
    <property type="component" value="Unassembled WGS sequence"/>
</dbReference>
<reference evidence="2 3" key="1">
    <citation type="submission" date="2024-03" db="EMBL/GenBank/DDBJ databases">
        <authorList>
            <person name="Martinez-Hernandez J."/>
        </authorList>
    </citation>
    <scope>NUCLEOTIDE SEQUENCE [LARGE SCALE GENOMIC DNA]</scope>
</reference>
<evidence type="ECO:0000259" key="1">
    <source>
        <dbReference type="PROSITE" id="PS51352"/>
    </source>
</evidence>
<dbReference type="SUPFAM" id="SSF52833">
    <property type="entry name" value="Thioredoxin-like"/>
    <property type="match status" value="1"/>
</dbReference>
<sequence>MGANYSDLVERSPKSSQILLTFHSTAKWKAYFDASKQKNKLMIIDFTATRCVPCKYMKPVIREFATKYTDVEFIKLDVDELLEVAQAFQVQAMPTFILIKKGKVVEKVLINQSDARHKNLVIDKNL</sequence>
<proteinExistence type="predicted"/>
<dbReference type="InterPro" id="IPR036249">
    <property type="entry name" value="Thioredoxin-like_sf"/>
</dbReference>
<keyword evidence="3" id="KW-1185">Reference proteome</keyword>
<accession>A0AAV1WGK0</accession>
<dbReference type="CDD" id="cd02947">
    <property type="entry name" value="TRX_family"/>
    <property type="match status" value="1"/>
</dbReference>
<comment type="caution">
    <text evidence="2">The sequence shown here is derived from an EMBL/GenBank/DDBJ whole genome shotgun (WGS) entry which is preliminary data.</text>
</comment>
<dbReference type="PROSITE" id="PS51352">
    <property type="entry name" value="THIOREDOXIN_2"/>
    <property type="match status" value="1"/>
</dbReference>
<dbReference type="Pfam" id="PF00085">
    <property type="entry name" value="Thioredoxin"/>
    <property type="match status" value="1"/>
</dbReference>
<organism evidence="2 3">
    <name type="scientific">Lupinus luteus</name>
    <name type="common">European yellow lupine</name>
    <dbReference type="NCBI Taxonomy" id="3873"/>
    <lineage>
        <taxon>Eukaryota</taxon>
        <taxon>Viridiplantae</taxon>
        <taxon>Streptophyta</taxon>
        <taxon>Embryophyta</taxon>
        <taxon>Tracheophyta</taxon>
        <taxon>Spermatophyta</taxon>
        <taxon>Magnoliopsida</taxon>
        <taxon>eudicotyledons</taxon>
        <taxon>Gunneridae</taxon>
        <taxon>Pentapetalae</taxon>
        <taxon>rosids</taxon>
        <taxon>fabids</taxon>
        <taxon>Fabales</taxon>
        <taxon>Fabaceae</taxon>
        <taxon>Papilionoideae</taxon>
        <taxon>50 kb inversion clade</taxon>
        <taxon>genistoids sensu lato</taxon>
        <taxon>core genistoids</taxon>
        <taxon>Genisteae</taxon>
        <taxon>Lupinus</taxon>
    </lineage>
</organism>
<protein>
    <recommendedName>
        <fullName evidence="1">Thioredoxin domain-containing protein</fullName>
    </recommendedName>
</protein>
<dbReference type="EMBL" id="CAXHTB010000006">
    <property type="protein sequence ID" value="CAL0308168.1"/>
    <property type="molecule type" value="Genomic_DNA"/>
</dbReference>
<dbReference type="PANTHER" id="PTHR10438">
    <property type="entry name" value="THIOREDOXIN"/>
    <property type="match status" value="1"/>
</dbReference>
<evidence type="ECO:0000313" key="2">
    <source>
        <dbReference type="EMBL" id="CAL0308168.1"/>
    </source>
</evidence>
<dbReference type="PANTHER" id="PTHR10438:SF463">
    <property type="entry name" value="THIOREDOXIN"/>
    <property type="match status" value="1"/>
</dbReference>
<dbReference type="InterPro" id="IPR050620">
    <property type="entry name" value="Thioredoxin_H-type-like"/>
</dbReference>
<dbReference type="AlphaFoldDB" id="A0AAV1WGK0"/>
<name>A0AAV1WGK0_LUPLU</name>
<dbReference type="InterPro" id="IPR013766">
    <property type="entry name" value="Thioredoxin_domain"/>
</dbReference>
<dbReference type="Gene3D" id="3.40.30.10">
    <property type="entry name" value="Glutaredoxin"/>
    <property type="match status" value="1"/>
</dbReference>
<gene>
    <name evidence="2" type="ORF">LLUT_LOCUS9228</name>
</gene>